<accession>A0A9P5YXM3</accession>
<protein>
    <recommendedName>
        <fullName evidence="3">RRM domain-containing protein</fullName>
    </recommendedName>
</protein>
<dbReference type="AlphaFoldDB" id="A0A9P5YXM3"/>
<dbReference type="OrthoDB" id="5541797at2759"/>
<dbReference type="GO" id="GO:0003676">
    <property type="term" value="F:nucleic acid binding"/>
    <property type="evidence" value="ECO:0007669"/>
    <property type="project" value="InterPro"/>
</dbReference>
<gene>
    <name evidence="1" type="ORF">BDN70DRAFT_837955</name>
</gene>
<reference evidence="1" key="1">
    <citation type="submission" date="2020-11" db="EMBL/GenBank/DDBJ databases">
        <authorList>
            <consortium name="DOE Joint Genome Institute"/>
            <person name="Ahrendt S."/>
            <person name="Riley R."/>
            <person name="Andreopoulos W."/>
            <person name="Labutti K."/>
            <person name="Pangilinan J."/>
            <person name="Ruiz-Duenas F.J."/>
            <person name="Barrasa J.M."/>
            <person name="Sanchez-Garcia M."/>
            <person name="Camarero S."/>
            <person name="Miyauchi S."/>
            <person name="Serrano A."/>
            <person name="Linde D."/>
            <person name="Babiker R."/>
            <person name="Drula E."/>
            <person name="Ayuso-Fernandez I."/>
            <person name="Pacheco R."/>
            <person name="Padilla G."/>
            <person name="Ferreira P."/>
            <person name="Barriuso J."/>
            <person name="Kellner H."/>
            <person name="Castanera R."/>
            <person name="Alfaro M."/>
            <person name="Ramirez L."/>
            <person name="Pisabarro A.G."/>
            <person name="Kuo A."/>
            <person name="Tritt A."/>
            <person name="Lipzen A."/>
            <person name="He G."/>
            <person name="Yan M."/>
            <person name="Ng V."/>
            <person name="Cullen D."/>
            <person name="Martin F."/>
            <person name="Rosso M.-N."/>
            <person name="Henrissat B."/>
            <person name="Hibbett D."/>
            <person name="Martinez A.T."/>
            <person name="Grigoriev I.V."/>
        </authorList>
    </citation>
    <scope>NUCLEOTIDE SEQUENCE</scope>
    <source>
        <strain evidence="1">CIRM-BRFM 674</strain>
    </source>
</reference>
<dbReference type="InterPro" id="IPR035979">
    <property type="entry name" value="RBD_domain_sf"/>
</dbReference>
<comment type="caution">
    <text evidence="1">The sequence shown here is derived from an EMBL/GenBank/DDBJ whole genome shotgun (WGS) entry which is preliminary data.</text>
</comment>
<dbReference type="Proteomes" id="UP000807469">
    <property type="component" value="Unassembled WGS sequence"/>
</dbReference>
<dbReference type="EMBL" id="MU155263">
    <property type="protein sequence ID" value="KAF9477364.1"/>
    <property type="molecule type" value="Genomic_DNA"/>
</dbReference>
<name>A0A9P5YXM3_9AGAR</name>
<proteinExistence type="predicted"/>
<evidence type="ECO:0008006" key="3">
    <source>
        <dbReference type="Google" id="ProtNLM"/>
    </source>
</evidence>
<dbReference type="SUPFAM" id="SSF54928">
    <property type="entry name" value="RNA-binding domain, RBD"/>
    <property type="match status" value="1"/>
</dbReference>
<keyword evidence="2" id="KW-1185">Reference proteome</keyword>
<organism evidence="1 2">
    <name type="scientific">Pholiota conissans</name>
    <dbReference type="NCBI Taxonomy" id="109636"/>
    <lineage>
        <taxon>Eukaryota</taxon>
        <taxon>Fungi</taxon>
        <taxon>Dikarya</taxon>
        <taxon>Basidiomycota</taxon>
        <taxon>Agaricomycotina</taxon>
        <taxon>Agaricomycetes</taxon>
        <taxon>Agaricomycetidae</taxon>
        <taxon>Agaricales</taxon>
        <taxon>Agaricineae</taxon>
        <taxon>Strophariaceae</taxon>
        <taxon>Pholiota</taxon>
    </lineage>
</organism>
<sequence length="210" mass="23108">MSKAASLAADSLRDATHIVLRGLPKAATSRDIQRAVMQADVKGVSEVSIYYRHFRPTGKAVLTMSLPDFTRNAVHRLQNTRILGVRPEAEPILSPEKMLRKSEKGKPFEATGDGPSAGVIPGKTVSLSGLPGRTGIDSIYKLVTGFKLESRKNQPSVQVCLIPEKKFSLFSRFCVHLESEGEAQRLVRALHMTHYKDLEGAPLIKAEIIY</sequence>
<evidence type="ECO:0000313" key="1">
    <source>
        <dbReference type="EMBL" id="KAF9477364.1"/>
    </source>
</evidence>
<evidence type="ECO:0000313" key="2">
    <source>
        <dbReference type="Proteomes" id="UP000807469"/>
    </source>
</evidence>